<dbReference type="Proteomes" id="UP001324634">
    <property type="component" value="Chromosome"/>
</dbReference>
<organism evidence="2 3">
    <name type="scientific">Peredibacter starrii</name>
    <dbReference type="NCBI Taxonomy" id="28202"/>
    <lineage>
        <taxon>Bacteria</taxon>
        <taxon>Pseudomonadati</taxon>
        <taxon>Bdellovibrionota</taxon>
        <taxon>Bacteriovoracia</taxon>
        <taxon>Bacteriovoracales</taxon>
        <taxon>Bacteriovoracaceae</taxon>
        <taxon>Peredibacter</taxon>
    </lineage>
</organism>
<evidence type="ECO:0008006" key="4">
    <source>
        <dbReference type="Google" id="ProtNLM"/>
    </source>
</evidence>
<name>A0AAX4HL60_9BACT</name>
<evidence type="ECO:0000313" key="3">
    <source>
        <dbReference type="Proteomes" id="UP001324634"/>
    </source>
</evidence>
<keyword evidence="1" id="KW-0732">Signal</keyword>
<keyword evidence="3" id="KW-1185">Reference proteome</keyword>
<dbReference type="EMBL" id="CP139487">
    <property type="protein sequence ID" value="WPU63905.1"/>
    <property type="molecule type" value="Genomic_DNA"/>
</dbReference>
<dbReference type="KEGG" id="psti:SOO65_14515"/>
<accession>A0AAX4HL60</accession>
<reference evidence="2 3" key="1">
    <citation type="submission" date="2023-11" db="EMBL/GenBank/DDBJ databases">
        <title>Peredibacter starrii A3.12.</title>
        <authorList>
            <person name="Mitchell R.J."/>
        </authorList>
    </citation>
    <scope>NUCLEOTIDE SEQUENCE [LARGE SCALE GENOMIC DNA]</scope>
    <source>
        <strain evidence="2 3">A3.12</strain>
    </source>
</reference>
<gene>
    <name evidence="2" type="ORF">SOO65_14515</name>
</gene>
<protein>
    <recommendedName>
        <fullName evidence="4">Lipoprotein</fullName>
    </recommendedName>
</protein>
<evidence type="ECO:0000256" key="1">
    <source>
        <dbReference type="SAM" id="SignalP"/>
    </source>
</evidence>
<evidence type="ECO:0000313" key="2">
    <source>
        <dbReference type="EMBL" id="WPU63905.1"/>
    </source>
</evidence>
<feature type="chain" id="PRO_5043679766" description="Lipoprotein" evidence="1">
    <location>
        <begin position="21"/>
        <end position="243"/>
    </location>
</feature>
<sequence length="243" mass="27247">MKYISILALGALLVSCSSHKPAPTKTPHMPHLTWMDSIKMAKSEMRSPASVKEADFQEMIKTMKRLHGWKTVPVGKAITKETTYYGVDGKETDAVVEMVLKQRTSSYFVLSSHAEGWELNAESLETNADVMSNQLKKNLSSIKKTGSSTYLLGYKTEIEGDSITCEVKVDFNKSPLFYNNECKDAKGQVFQESKTVEAKDINLASLEPHLKDIAVTVCPSELREEEIACVTDEHKQDWSYLIK</sequence>
<dbReference type="RefSeq" id="WP_321391523.1">
    <property type="nucleotide sequence ID" value="NZ_CP139487.1"/>
</dbReference>
<dbReference type="PROSITE" id="PS51257">
    <property type="entry name" value="PROKAR_LIPOPROTEIN"/>
    <property type="match status" value="1"/>
</dbReference>
<dbReference type="AlphaFoldDB" id="A0AAX4HL60"/>
<feature type="signal peptide" evidence="1">
    <location>
        <begin position="1"/>
        <end position="20"/>
    </location>
</feature>
<proteinExistence type="predicted"/>